<gene>
    <name evidence="1" type="ORF">ABEB36_013636</name>
</gene>
<reference evidence="1 2" key="1">
    <citation type="submission" date="2024-05" db="EMBL/GenBank/DDBJ databases">
        <title>Genetic variation in Jamaican populations of the coffee berry borer (Hypothenemus hampei).</title>
        <authorList>
            <person name="Errbii M."/>
            <person name="Myrie A."/>
        </authorList>
    </citation>
    <scope>NUCLEOTIDE SEQUENCE [LARGE SCALE GENOMIC DNA]</scope>
    <source>
        <strain evidence="1">JA-Hopewell-2020-01-JO</strain>
        <tissue evidence="1">Whole body</tissue>
    </source>
</reference>
<dbReference type="AlphaFoldDB" id="A0ABD1E5R5"/>
<dbReference type="Proteomes" id="UP001566132">
    <property type="component" value="Unassembled WGS sequence"/>
</dbReference>
<keyword evidence="2" id="KW-1185">Reference proteome</keyword>
<dbReference type="EMBL" id="JBDJPC010000011">
    <property type="protein sequence ID" value="KAL1489700.1"/>
    <property type="molecule type" value="Genomic_DNA"/>
</dbReference>
<protein>
    <submittedName>
        <fullName evidence="1">Uncharacterized protein</fullName>
    </submittedName>
</protein>
<organism evidence="1 2">
    <name type="scientific">Hypothenemus hampei</name>
    <name type="common">Coffee berry borer</name>
    <dbReference type="NCBI Taxonomy" id="57062"/>
    <lineage>
        <taxon>Eukaryota</taxon>
        <taxon>Metazoa</taxon>
        <taxon>Ecdysozoa</taxon>
        <taxon>Arthropoda</taxon>
        <taxon>Hexapoda</taxon>
        <taxon>Insecta</taxon>
        <taxon>Pterygota</taxon>
        <taxon>Neoptera</taxon>
        <taxon>Endopterygota</taxon>
        <taxon>Coleoptera</taxon>
        <taxon>Polyphaga</taxon>
        <taxon>Cucujiformia</taxon>
        <taxon>Curculionidae</taxon>
        <taxon>Scolytinae</taxon>
        <taxon>Hypothenemus</taxon>
    </lineage>
</organism>
<sequence length="119" mass="13665">MFLYQASLLRSFLGCVEIQEYEQKTEEQEQLPQPYISPLSTSQNLERFMSKMYRFRVILENSKILSAAGSYGNRCCATTAGNFEIELRGLQEELIGYVFTNLNFKKSVPDPPKYASEVT</sequence>
<comment type="caution">
    <text evidence="1">The sequence shown here is derived from an EMBL/GenBank/DDBJ whole genome shotgun (WGS) entry which is preliminary data.</text>
</comment>
<evidence type="ECO:0000313" key="2">
    <source>
        <dbReference type="Proteomes" id="UP001566132"/>
    </source>
</evidence>
<name>A0ABD1E5R5_HYPHA</name>
<accession>A0ABD1E5R5</accession>
<proteinExistence type="predicted"/>
<evidence type="ECO:0000313" key="1">
    <source>
        <dbReference type="EMBL" id="KAL1489700.1"/>
    </source>
</evidence>